<comment type="caution">
    <text evidence="1">The sequence shown here is derived from an EMBL/GenBank/DDBJ whole genome shotgun (WGS) entry which is preliminary data.</text>
</comment>
<dbReference type="AlphaFoldDB" id="A0A3M0IWX9"/>
<evidence type="ECO:0000313" key="1">
    <source>
        <dbReference type="EMBL" id="RMB92992.1"/>
    </source>
</evidence>
<keyword evidence="2" id="KW-1185">Reference proteome</keyword>
<dbReference type="Proteomes" id="UP000269221">
    <property type="component" value="Unassembled WGS sequence"/>
</dbReference>
<reference evidence="1 2" key="1">
    <citation type="submission" date="2018-07" db="EMBL/GenBank/DDBJ databases">
        <title>A high quality draft genome assembly of the barn swallow (H. rustica rustica).</title>
        <authorList>
            <person name="Formenti G."/>
            <person name="Chiara M."/>
            <person name="Poveda L."/>
            <person name="Francoijs K.-J."/>
            <person name="Bonisoli-Alquati A."/>
            <person name="Canova L."/>
            <person name="Gianfranceschi L."/>
            <person name="Horner D.S."/>
            <person name="Saino N."/>
        </authorList>
    </citation>
    <scope>NUCLEOTIDE SEQUENCE [LARGE SCALE GENOMIC DNA]</scope>
    <source>
        <strain evidence="1">Chelidonia</strain>
        <tissue evidence="1">Blood</tissue>
    </source>
</reference>
<evidence type="ECO:0000313" key="2">
    <source>
        <dbReference type="Proteomes" id="UP000269221"/>
    </source>
</evidence>
<proteinExistence type="predicted"/>
<dbReference type="EMBL" id="QRBI01000214">
    <property type="protein sequence ID" value="RMB92992.1"/>
    <property type="molecule type" value="Genomic_DNA"/>
</dbReference>
<gene>
    <name evidence="1" type="ORF">DUI87_30498</name>
</gene>
<name>A0A3M0IWX9_HIRRU</name>
<protein>
    <submittedName>
        <fullName evidence="1">Uncharacterized protein</fullName>
    </submittedName>
</protein>
<sequence>MSSSKKQGRVSNPVYLEESVCNRFKDAEVMYEAEQDAEVTYEEEQKTVNSSRMSLANVGQELTQNFLGPWQREREAANGVGRVSLSTCEIMGFLQLKKGSV</sequence>
<organism evidence="1 2">
    <name type="scientific">Hirundo rustica rustica</name>
    <dbReference type="NCBI Taxonomy" id="333673"/>
    <lineage>
        <taxon>Eukaryota</taxon>
        <taxon>Metazoa</taxon>
        <taxon>Chordata</taxon>
        <taxon>Craniata</taxon>
        <taxon>Vertebrata</taxon>
        <taxon>Euteleostomi</taxon>
        <taxon>Archelosauria</taxon>
        <taxon>Archosauria</taxon>
        <taxon>Dinosauria</taxon>
        <taxon>Saurischia</taxon>
        <taxon>Theropoda</taxon>
        <taxon>Coelurosauria</taxon>
        <taxon>Aves</taxon>
        <taxon>Neognathae</taxon>
        <taxon>Neoaves</taxon>
        <taxon>Telluraves</taxon>
        <taxon>Australaves</taxon>
        <taxon>Passeriformes</taxon>
        <taxon>Sylvioidea</taxon>
        <taxon>Hirundinidae</taxon>
        <taxon>Hirundo</taxon>
    </lineage>
</organism>
<accession>A0A3M0IWX9</accession>